<organism evidence="1 2">
    <name type="scientific">Protopolystoma xenopodis</name>
    <dbReference type="NCBI Taxonomy" id="117903"/>
    <lineage>
        <taxon>Eukaryota</taxon>
        <taxon>Metazoa</taxon>
        <taxon>Spiralia</taxon>
        <taxon>Lophotrochozoa</taxon>
        <taxon>Platyhelminthes</taxon>
        <taxon>Monogenea</taxon>
        <taxon>Polyopisthocotylea</taxon>
        <taxon>Polystomatidea</taxon>
        <taxon>Polystomatidae</taxon>
        <taxon>Protopolystoma</taxon>
    </lineage>
</organism>
<comment type="caution">
    <text evidence="1">The sequence shown here is derived from an EMBL/GenBank/DDBJ whole genome shotgun (WGS) entry which is preliminary data.</text>
</comment>
<dbReference type="AlphaFoldDB" id="A0A3S5A333"/>
<dbReference type="Proteomes" id="UP000784294">
    <property type="component" value="Unassembled WGS sequence"/>
</dbReference>
<gene>
    <name evidence="1" type="ORF">PXEA_LOCUS11902</name>
</gene>
<sequence>MWRITACRGSWRHEIKRKTEASSIRCGANRCLSTGATGNCQVSTARLNWKSIRPNEGVNSKMVWLRNR</sequence>
<reference evidence="1" key="1">
    <citation type="submission" date="2018-11" db="EMBL/GenBank/DDBJ databases">
        <authorList>
            <consortium name="Pathogen Informatics"/>
        </authorList>
    </citation>
    <scope>NUCLEOTIDE SEQUENCE</scope>
</reference>
<dbReference type="EMBL" id="CAAALY010037143">
    <property type="protein sequence ID" value="VEL18462.1"/>
    <property type="molecule type" value="Genomic_DNA"/>
</dbReference>
<evidence type="ECO:0000313" key="1">
    <source>
        <dbReference type="EMBL" id="VEL18462.1"/>
    </source>
</evidence>
<proteinExistence type="predicted"/>
<keyword evidence="2" id="KW-1185">Reference proteome</keyword>
<accession>A0A3S5A333</accession>
<evidence type="ECO:0000313" key="2">
    <source>
        <dbReference type="Proteomes" id="UP000784294"/>
    </source>
</evidence>
<protein>
    <submittedName>
        <fullName evidence="1">Uncharacterized protein</fullName>
    </submittedName>
</protein>
<name>A0A3S5A333_9PLAT</name>